<evidence type="ECO:0000256" key="1">
    <source>
        <dbReference type="SAM" id="MobiDB-lite"/>
    </source>
</evidence>
<dbReference type="Pfam" id="PF04965">
    <property type="entry name" value="GPW_gp25"/>
    <property type="match status" value="1"/>
</dbReference>
<evidence type="ECO:0000313" key="4">
    <source>
        <dbReference type="Proteomes" id="UP000305539"/>
    </source>
</evidence>
<dbReference type="PANTHER" id="PTHR38595">
    <property type="entry name" value="CYTOPLASMIC PROTEIN-RELATED"/>
    <property type="match status" value="1"/>
</dbReference>
<keyword evidence="4" id="KW-1185">Reference proteome</keyword>
<dbReference type="InterPro" id="IPR017737">
    <property type="entry name" value="TssE1-like"/>
</dbReference>
<feature type="region of interest" description="Disordered" evidence="1">
    <location>
        <begin position="18"/>
        <end position="40"/>
    </location>
</feature>
<comment type="caution">
    <text evidence="3">The sequence shown here is derived from an EMBL/GenBank/DDBJ whole genome shotgun (WGS) entry which is preliminary data.</text>
</comment>
<dbReference type="RefSeq" id="WP_136894069.1">
    <property type="nucleotide sequence ID" value="NZ_SWJE01000005.1"/>
</dbReference>
<proteinExistence type="predicted"/>
<gene>
    <name evidence="3" type="primary">tssE</name>
    <name evidence="3" type="ORF">FAZ69_10525</name>
</gene>
<dbReference type="InterPro" id="IPR007048">
    <property type="entry name" value="IraD/Gp25-like"/>
</dbReference>
<protein>
    <submittedName>
        <fullName evidence="3">Type VI secretion system baseplate subunit TssE</fullName>
    </submittedName>
</protein>
<reference evidence="3 4" key="1">
    <citation type="submission" date="2019-04" db="EMBL/GenBank/DDBJ databases">
        <title>Trinickia sp. 7GSK02, isolated from subtropical forest soil.</title>
        <authorList>
            <person name="Gao Z.-H."/>
            <person name="Qiu L.-H."/>
        </authorList>
    </citation>
    <scope>NUCLEOTIDE SEQUENCE [LARGE SCALE GENOMIC DNA]</scope>
    <source>
        <strain evidence="3 4">7GSK02</strain>
    </source>
</reference>
<dbReference type="AlphaFoldDB" id="A0A4U1I7I0"/>
<feature type="compositionally biased region" description="Basic and acidic residues" evidence="1">
    <location>
        <begin position="19"/>
        <end position="40"/>
    </location>
</feature>
<dbReference type="OrthoDB" id="119583at2"/>
<dbReference type="PANTHER" id="PTHR38595:SF1">
    <property type="entry name" value="TYPE VI SECRETION SYSTEM COMPONENT TSSE1"/>
    <property type="match status" value="1"/>
</dbReference>
<sequence length="172" mass="20063">MRQPETWQKQAYLPSLLDRLMDDEPQRKSERPDAYAPDHEGMRRIVQRDLSLLLNTTNLDDEIDMSSYPAAAASAVNYGIPALSGSYLTDRNWESIEKLIRLAITRFEPRLIPESLRIRPINSKEPMRYNKLMFEIQGLMQWSPYPLEFRIQSLFDVEMNKVTLDTGSRKQA</sequence>
<dbReference type="InterPro" id="IPR053176">
    <property type="entry name" value="T6SS_TssE1-like"/>
</dbReference>
<name>A0A4U1I7I0_9BURK</name>
<dbReference type="SUPFAM" id="SSF160719">
    <property type="entry name" value="gpW/gp25-like"/>
    <property type="match status" value="1"/>
</dbReference>
<dbReference type="Proteomes" id="UP000305539">
    <property type="component" value="Unassembled WGS sequence"/>
</dbReference>
<accession>A0A4U1I7I0</accession>
<evidence type="ECO:0000313" key="3">
    <source>
        <dbReference type="EMBL" id="TKC89373.1"/>
    </source>
</evidence>
<dbReference type="NCBIfam" id="TIGR03357">
    <property type="entry name" value="VI_zyme"/>
    <property type="match status" value="1"/>
</dbReference>
<organism evidence="3 4">
    <name type="scientific">Trinickia terrae</name>
    <dbReference type="NCBI Taxonomy" id="2571161"/>
    <lineage>
        <taxon>Bacteria</taxon>
        <taxon>Pseudomonadati</taxon>
        <taxon>Pseudomonadota</taxon>
        <taxon>Betaproteobacteria</taxon>
        <taxon>Burkholderiales</taxon>
        <taxon>Burkholderiaceae</taxon>
        <taxon>Trinickia</taxon>
    </lineage>
</organism>
<dbReference type="EMBL" id="SWJE01000005">
    <property type="protein sequence ID" value="TKC89373.1"/>
    <property type="molecule type" value="Genomic_DNA"/>
</dbReference>
<feature type="domain" description="IraD/Gp25-like" evidence="2">
    <location>
        <begin position="42"/>
        <end position="144"/>
    </location>
</feature>
<evidence type="ECO:0000259" key="2">
    <source>
        <dbReference type="Pfam" id="PF04965"/>
    </source>
</evidence>